<evidence type="ECO:0000313" key="1">
    <source>
        <dbReference type="EMBL" id="KKS13796.1"/>
    </source>
</evidence>
<sequence>MKVIGEVPEAKVILYWLVSELYRLKGELTVDQINIIKYPDLENVEQNTLRKELLYDKFGRSAILDSVPKNINWHEVEIEEVDIEKIYLLAIWDWFLDTGKTYKLSDIPTHLSSPHGHRVTNFPPPLDHKKKIEEMSNSLQGEIADIVMIATNTDAGPFTVIDGTHRSSLLAIRGQLPGTKAYLGISPDLTQCVWPPEWDNYQRSLDELNKLVDDGYLW</sequence>
<name>A0A0G0YVT4_9BACT</name>
<dbReference type="AlphaFoldDB" id="A0A0G0YVT4"/>
<gene>
    <name evidence="1" type="ORF">UU67_C0016G0009</name>
</gene>
<protein>
    <submittedName>
        <fullName evidence="1">Uncharacterized protein</fullName>
    </submittedName>
</protein>
<dbReference type="EMBL" id="LCBN01000016">
    <property type="protein sequence ID" value="KKS13796.1"/>
    <property type="molecule type" value="Genomic_DNA"/>
</dbReference>
<evidence type="ECO:0000313" key="2">
    <source>
        <dbReference type="Proteomes" id="UP000034753"/>
    </source>
</evidence>
<comment type="caution">
    <text evidence="1">The sequence shown here is derived from an EMBL/GenBank/DDBJ whole genome shotgun (WGS) entry which is preliminary data.</text>
</comment>
<organism evidence="1 2">
    <name type="scientific">Candidatus Daviesbacteria bacterium GW2011_GWB1_41_5</name>
    <dbReference type="NCBI Taxonomy" id="1618429"/>
    <lineage>
        <taxon>Bacteria</taxon>
        <taxon>Candidatus Daviesiibacteriota</taxon>
    </lineage>
</organism>
<reference evidence="1 2" key="1">
    <citation type="journal article" date="2015" name="Nature">
        <title>rRNA introns, odd ribosomes, and small enigmatic genomes across a large radiation of phyla.</title>
        <authorList>
            <person name="Brown C.T."/>
            <person name="Hug L.A."/>
            <person name="Thomas B.C."/>
            <person name="Sharon I."/>
            <person name="Castelle C.J."/>
            <person name="Singh A."/>
            <person name="Wilkins M.J."/>
            <person name="Williams K.H."/>
            <person name="Banfield J.F."/>
        </authorList>
    </citation>
    <scope>NUCLEOTIDE SEQUENCE [LARGE SCALE GENOMIC DNA]</scope>
</reference>
<accession>A0A0G0YVT4</accession>
<dbReference type="Proteomes" id="UP000034753">
    <property type="component" value="Unassembled WGS sequence"/>
</dbReference>
<proteinExistence type="predicted"/>